<dbReference type="SUPFAM" id="SSF52402">
    <property type="entry name" value="Adenine nucleotide alpha hydrolases-like"/>
    <property type="match status" value="1"/>
</dbReference>
<sequence length="251" mass="29651">MTLYNKLKRLIGRALFRYEMLKDGDYVIIALSGGEDSLVLAYFLKDWQKKMRIDCNFLAVHLDMGFPKDENKYQEGVKELEEFCKSLEIDFYFSKTDCGIQAMEAFEKDISAPCFVCSWHRRKYLFKLAQERGANKLAFGHHLDDAIITFFINMFYHGELSTILPLQEMFKGKLYIIRPLILVEKDLISRFVKKMNWKVLENPCPFSKETKRKEIENLLNTCIYPLNPKIKRNIATAIFNPKIEYLPRKVW</sequence>
<dbReference type="InterPro" id="IPR011063">
    <property type="entry name" value="TilS/TtcA_N"/>
</dbReference>
<protein>
    <submittedName>
        <fullName evidence="3">tRNA 2-thiocytidine biosynthesis protein TtcA</fullName>
    </submittedName>
</protein>
<evidence type="ECO:0000256" key="1">
    <source>
        <dbReference type="ARBA" id="ARBA00022679"/>
    </source>
</evidence>
<dbReference type="CDD" id="cd24138">
    <property type="entry name" value="TtcA-like"/>
    <property type="match status" value="1"/>
</dbReference>
<accession>A0A7C4JQ86</accession>
<dbReference type="GO" id="GO:0008033">
    <property type="term" value="P:tRNA processing"/>
    <property type="evidence" value="ECO:0007669"/>
    <property type="project" value="InterPro"/>
</dbReference>
<dbReference type="InterPro" id="IPR014729">
    <property type="entry name" value="Rossmann-like_a/b/a_fold"/>
</dbReference>
<dbReference type="PIRSF" id="PIRSF004976">
    <property type="entry name" value="ATPase_YdaO"/>
    <property type="match status" value="1"/>
</dbReference>
<reference evidence="3" key="1">
    <citation type="journal article" date="2020" name="mSystems">
        <title>Genome- and Community-Level Interaction Insights into Carbon Utilization and Element Cycling Functions of Hydrothermarchaeota in Hydrothermal Sediment.</title>
        <authorList>
            <person name="Zhou Z."/>
            <person name="Liu Y."/>
            <person name="Xu W."/>
            <person name="Pan J."/>
            <person name="Luo Z.H."/>
            <person name="Li M."/>
        </authorList>
    </citation>
    <scope>NUCLEOTIDE SEQUENCE [LARGE SCALE GENOMIC DNA]</scope>
    <source>
        <strain evidence="3">SpSt-6</strain>
    </source>
</reference>
<dbReference type="InterPro" id="IPR035107">
    <property type="entry name" value="tRNA_thiolation_TtcA_Ctu1"/>
</dbReference>
<evidence type="ECO:0000259" key="2">
    <source>
        <dbReference type="Pfam" id="PF01171"/>
    </source>
</evidence>
<dbReference type="Gene3D" id="3.40.50.620">
    <property type="entry name" value="HUPs"/>
    <property type="match status" value="1"/>
</dbReference>
<dbReference type="AlphaFoldDB" id="A0A7C4JQ86"/>
<comment type="caution">
    <text evidence="3">The sequence shown here is derived from an EMBL/GenBank/DDBJ whole genome shotgun (WGS) entry which is preliminary data.</text>
</comment>
<dbReference type="Pfam" id="PF01171">
    <property type="entry name" value="ATP_bind_3"/>
    <property type="match status" value="1"/>
</dbReference>
<dbReference type="PANTHER" id="PTHR43686">
    <property type="entry name" value="SULFURTRANSFERASE-RELATED"/>
    <property type="match status" value="1"/>
</dbReference>
<organism evidence="3">
    <name type="scientific">Thermodesulfobacterium geofontis</name>
    <dbReference type="NCBI Taxonomy" id="1295609"/>
    <lineage>
        <taxon>Bacteria</taxon>
        <taxon>Pseudomonadati</taxon>
        <taxon>Thermodesulfobacteriota</taxon>
        <taxon>Thermodesulfobacteria</taxon>
        <taxon>Thermodesulfobacteriales</taxon>
        <taxon>Thermodesulfobacteriaceae</taxon>
        <taxon>Thermodesulfobacterium</taxon>
    </lineage>
</organism>
<dbReference type="GO" id="GO:0016740">
    <property type="term" value="F:transferase activity"/>
    <property type="evidence" value="ECO:0007669"/>
    <property type="project" value="UniProtKB-KW"/>
</dbReference>
<keyword evidence="1" id="KW-0808">Transferase</keyword>
<feature type="domain" description="tRNA(Ile)-lysidine/2-thiocytidine synthase N-terminal" evidence="2">
    <location>
        <begin position="27"/>
        <end position="203"/>
    </location>
</feature>
<dbReference type="EMBL" id="DSZN01000042">
    <property type="protein sequence ID" value="HGQ85229.1"/>
    <property type="molecule type" value="Genomic_DNA"/>
</dbReference>
<name>A0A7C4JQ86_9BACT</name>
<gene>
    <name evidence="3" type="ORF">ENT66_02330</name>
</gene>
<dbReference type="PANTHER" id="PTHR43686:SF1">
    <property type="entry name" value="AMINOTRAN_5 DOMAIN-CONTAINING PROTEIN"/>
    <property type="match status" value="1"/>
</dbReference>
<evidence type="ECO:0000313" key="3">
    <source>
        <dbReference type="EMBL" id="HGQ85229.1"/>
    </source>
</evidence>
<proteinExistence type="predicted"/>